<evidence type="ECO:0000313" key="2">
    <source>
        <dbReference type="Proteomes" id="UP001153076"/>
    </source>
</evidence>
<comment type="caution">
    <text evidence="1">The sequence shown here is derived from an EMBL/GenBank/DDBJ whole genome shotgun (WGS) entry which is preliminary data.</text>
</comment>
<sequence>MEGQKRGWHTALLIALQAGHINNARKLIEFNSEVAYDMNNDNETILHALCYSRGFVDSNSIHMHISLAIILYDWRSKVDFCNDFICLSSPQFYNIVGSYSDQHISFMIQANAFSVDVHSSEGLVFLESSQLWINALERILKHNRQLMLQFGPSGGTILHRMTYGPLHDKNTARKLRKLLAPV</sequence>
<protein>
    <submittedName>
        <fullName evidence="1">Uncharacterized protein</fullName>
    </submittedName>
</protein>
<gene>
    <name evidence="1" type="ORF">Cgig2_019021</name>
</gene>
<organism evidence="1 2">
    <name type="scientific">Carnegiea gigantea</name>
    <dbReference type="NCBI Taxonomy" id="171969"/>
    <lineage>
        <taxon>Eukaryota</taxon>
        <taxon>Viridiplantae</taxon>
        <taxon>Streptophyta</taxon>
        <taxon>Embryophyta</taxon>
        <taxon>Tracheophyta</taxon>
        <taxon>Spermatophyta</taxon>
        <taxon>Magnoliopsida</taxon>
        <taxon>eudicotyledons</taxon>
        <taxon>Gunneridae</taxon>
        <taxon>Pentapetalae</taxon>
        <taxon>Caryophyllales</taxon>
        <taxon>Cactineae</taxon>
        <taxon>Cactaceae</taxon>
        <taxon>Cactoideae</taxon>
        <taxon>Echinocereeae</taxon>
        <taxon>Carnegiea</taxon>
    </lineage>
</organism>
<dbReference type="Proteomes" id="UP001153076">
    <property type="component" value="Unassembled WGS sequence"/>
</dbReference>
<dbReference type="AlphaFoldDB" id="A0A9Q1Q4A4"/>
<proteinExistence type="predicted"/>
<reference evidence="1" key="1">
    <citation type="submission" date="2022-04" db="EMBL/GenBank/DDBJ databases">
        <title>Carnegiea gigantea Genome sequencing and assembly v2.</title>
        <authorList>
            <person name="Copetti D."/>
            <person name="Sanderson M.J."/>
            <person name="Burquez A."/>
            <person name="Wojciechowski M.F."/>
        </authorList>
    </citation>
    <scope>NUCLEOTIDE SEQUENCE</scope>
    <source>
        <strain evidence="1">SGP5-SGP5p</strain>
        <tissue evidence="1">Aerial part</tissue>
    </source>
</reference>
<accession>A0A9Q1Q4A4</accession>
<keyword evidence="2" id="KW-1185">Reference proteome</keyword>
<dbReference type="EMBL" id="JAKOGI010000974">
    <property type="protein sequence ID" value="KAJ8428728.1"/>
    <property type="molecule type" value="Genomic_DNA"/>
</dbReference>
<name>A0A9Q1Q4A4_9CARY</name>
<evidence type="ECO:0000313" key="1">
    <source>
        <dbReference type="EMBL" id="KAJ8428728.1"/>
    </source>
</evidence>